<reference evidence="2 3" key="2">
    <citation type="journal article" date="2015" name="Eukaryot. Cell">
        <title>Asexual propagation of a virulent clone complex in a human and feline outbreak of sporotrichosis.</title>
        <authorList>
            <person name="Teixeira Mde M."/>
            <person name="Rodrigues A.M."/>
            <person name="Tsui C.K."/>
            <person name="de Almeida L.G."/>
            <person name="Van Diepeningen A.D."/>
            <person name="van den Ende B.G."/>
            <person name="Fernandes G.F."/>
            <person name="Kano R."/>
            <person name="Hamelin R.C."/>
            <person name="Lopes-Bezerra L.M."/>
            <person name="Vasconcelos A.T."/>
            <person name="de Hoog S."/>
            <person name="de Camargo Z.P."/>
            <person name="Felipe M.S."/>
        </authorList>
    </citation>
    <scope>NUCLEOTIDE SEQUENCE [LARGE SCALE GENOMIC DNA]</scope>
    <source>
        <strain evidence="2 3">1099-18</strain>
    </source>
</reference>
<dbReference type="EMBL" id="AXCR01000001">
    <property type="protein sequence ID" value="KJR89412.1"/>
    <property type="molecule type" value="Genomic_DNA"/>
</dbReference>
<evidence type="ECO:0000313" key="3">
    <source>
        <dbReference type="Proteomes" id="UP000033710"/>
    </source>
</evidence>
<reference evidence="2 3" key="1">
    <citation type="journal article" date="2014" name="BMC Genomics">
        <title>Comparative genomics of the major fungal agents of human and animal Sporotrichosis: Sporothrix schenckii and Sporothrix brasiliensis.</title>
        <authorList>
            <person name="Teixeira M.M."/>
            <person name="de Almeida L.G."/>
            <person name="Kubitschek-Barreira P."/>
            <person name="Alves F.L."/>
            <person name="Kioshima E.S."/>
            <person name="Abadio A.K."/>
            <person name="Fernandes L."/>
            <person name="Derengowski L.S."/>
            <person name="Ferreira K.S."/>
            <person name="Souza R.C."/>
            <person name="Ruiz J.C."/>
            <person name="de Andrade N.C."/>
            <person name="Paes H.C."/>
            <person name="Nicola A.M."/>
            <person name="Albuquerque P."/>
            <person name="Gerber A.L."/>
            <person name="Martins V.P."/>
            <person name="Peconick L.D."/>
            <person name="Neto A.V."/>
            <person name="Chaucanez C.B."/>
            <person name="Silva P.A."/>
            <person name="Cunha O.L."/>
            <person name="de Oliveira F.F."/>
            <person name="dos Santos T.C."/>
            <person name="Barros A.L."/>
            <person name="Soares M.A."/>
            <person name="de Oliveira L.M."/>
            <person name="Marini M.M."/>
            <person name="Villalobos-Duno H."/>
            <person name="Cunha M.M."/>
            <person name="de Hoog S."/>
            <person name="da Silveira J.F."/>
            <person name="Henrissat B."/>
            <person name="Nino-Vega G.A."/>
            <person name="Cisalpino P.S."/>
            <person name="Mora-Montes H.M."/>
            <person name="Almeida S.R."/>
            <person name="Stajich J.E."/>
            <person name="Lopes-Bezerra L.M."/>
            <person name="Vasconcelos A.T."/>
            <person name="Felipe M.S."/>
        </authorList>
    </citation>
    <scope>NUCLEOTIDE SEQUENCE [LARGE SCALE GENOMIC DNA]</scope>
    <source>
        <strain evidence="2 3">1099-18</strain>
    </source>
</reference>
<dbReference type="GeneID" id="27668708"/>
<accession>A0A0F2MIE2</accession>
<dbReference type="RefSeq" id="XP_016592088.1">
    <property type="nucleotide sequence ID" value="XM_016733431.1"/>
</dbReference>
<proteinExistence type="predicted"/>
<sequence length="133" mass="14842">MWWEGVVVSESTAPRQGCGRMSQKQRAMPSEESGESAGWIKDDLCCGFWTSKVAFSWPPPNDFGIAQIVLFVAARILLYLKGVANGSFQFYVPLGTSPRLRRKNGRHLGLSFVTIPLQYTTMSKRNPYSAAIH</sequence>
<name>A0A0F2MIE2_SPOSC</name>
<dbReference type="Proteomes" id="UP000033710">
    <property type="component" value="Unassembled WGS sequence"/>
</dbReference>
<gene>
    <name evidence="2" type="ORF">SPSK_06733</name>
</gene>
<organism evidence="2 3">
    <name type="scientific">Sporothrix schenckii 1099-18</name>
    <dbReference type="NCBI Taxonomy" id="1397361"/>
    <lineage>
        <taxon>Eukaryota</taxon>
        <taxon>Fungi</taxon>
        <taxon>Dikarya</taxon>
        <taxon>Ascomycota</taxon>
        <taxon>Pezizomycotina</taxon>
        <taxon>Sordariomycetes</taxon>
        <taxon>Sordariomycetidae</taxon>
        <taxon>Ophiostomatales</taxon>
        <taxon>Ophiostomataceae</taxon>
        <taxon>Sporothrix</taxon>
    </lineage>
</organism>
<dbReference type="VEuPathDB" id="FungiDB:SPSK_06733"/>
<evidence type="ECO:0000313" key="2">
    <source>
        <dbReference type="EMBL" id="KJR89412.1"/>
    </source>
</evidence>
<dbReference type="KEGG" id="ssck:SPSK_06733"/>
<feature type="region of interest" description="Disordered" evidence="1">
    <location>
        <begin position="14"/>
        <end position="36"/>
    </location>
</feature>
<dbReference type="AlphaFoldDB" id="A0A0F2MIE2"/>
<comment type="caution">
    <text evidence="2">The sequence shown here is derived from an EMBL/GenBank/DDBJ whole genome shotgun (WGS) entry which is preliminary data.</text>
</comment>
<protein>
    <submittedName>
        <fullName evidence="2">Uncharacterized protein</fullName>
    </submittedName>
</protein>
<evidence type="ECO:0000256" key="1">
    <source>
        <dbReference type="SAM" id="MobiDB-lite"/>
    </source>
</evidence>